<dbReference type="PROSITE" id="PS51698">
    <property type="entry name" value="U_BOX"/>
    <property type="match status" value="2"/>
</dbReference>
<sequence>MTKIPSEYVCPLTKKMMNDPVVTRYGTHYERSAIMDWLNDGNKMDPVTGNPLRVSNIISDKALKFKIDYWAKKNGIAVVELDEDHAVAVLSSSVTAAIPEKKFLCPLTREIMEDPVMTKTGHNFERAALSKWLDENGDICPMTKKPLSCSDMVSNANLKWEISQWQLYYGDMTTEMSKLELDLKLTKAQMISKEYHVSDILHALTGDLNAAEEQDNSKAKQITEAWAEQGAPDVLDLLDDVLDTVEAVDA</sequence>
<dbReference type="AlphaFoldDB" id="A0AAD2JJH4"/>
<organism evidence="2 3">
    <name type="scientific">Cylindrotheca closterium</name>
    <dbReference type="NCBI Taxonomy" id="2856"/>
    <lineage>
        <taxon>Eukaryota</taxon>
        <taxon>Sar</taxon>
        <taxon>Stramenopiles</taxon>
        <taxon>Ochrophyta</taxon>
        <taxon>Bacillariophyta</taxon>
        <taxon>Bacillariophyceae</taxon>
        <taxon>Bacillariophycidae</taxon>
        <taxon>Bacillariales</taxon>
        <taxon>Bacillariaceae</taxon>
        <taxon>Cylindrotheca</taxon>
    </lineage>
</organism>
<dbReference type="CDD" id="cd16664">
    <property type="entry name" value="RING-Ubox_PUB"/>
    <property type="match status" value="1"/>
</dbReference>
<evidence type="ECO:0000313" key="2">
    <source>
        <dbReference type="EMBL" id="CAJ1955515.1"/>
    </source>
</evidence>
<dbReference type="SMART" id="SM00504">
    <property type="entry name" value="Ubox"/>
    <property type="match status" value="2"/>
</dbReference>
<dbReference type="GO" id="GO:0004842">
    <property type="term" value="F:ubiquitin-protein transferase activity"/>
    <property type="evidence" value="ECO:0007669"/>
    <property type="project" value="InterPro"/>
</dbReference>
<dbReference type="Proteomes" id="UP001295423">
    <property type="component" value="Unassembled WGS sequence"/>
</dbReference>
<dbReference type="SUPFAM" id="SSF57850">
    <property type="entry name" value="RING/U-box"/>
    <property type="match status" value="2"/>
</dbReference>
<dbReference type="PANTHER" id="PTHR45958">
    <property type="entry name" value="RING-TYPE E3 UBIQUITIN TRANSFERASE"/>
    <property type="match status" value="1"/>
</dbReference>
<dbReference type="InterPro" id="IPR013083">
    <property type="entry name" value="Znf_RING/FYVE/PHD"/>
</dbReference>
<feature type="domain" description="U-box" evidence="1">
    <location>
        <begin position="3"/>
        <end position="77"/>
    </location>
</feature>
<reference evidence="2" key="1">
    <citation type="submission" date="2023-08" db="EMBL/GenBank/DDBJ databases">
        <authorList>
            <person name="Audoor S."/>
            <person name="Bilcke G."/>
        </authorList>
    </citation>
    <scope>NUCLEOTIDE SEQUENCE</scope>
</reference>
<evidence type="ECO:0000313" key="3">
    <source>
        <dbReference type="Proteomes" id="UP001295423"/>
    </source>
</evidence>
<accession>A0AAD2JJH4</accession>
<evidence type="ECO:0000259" key="1">
    <source>
        <dbReference type="PROSITE" id="PS51698"/>
    </source>
</evidence>
<proteinExistence type="predicted"/>
<protein>
    <recommendedName>
        <fullName evidence="1">U-box domain-containing protein</fullName>
    </recommendedName>
</protein>
<dbReference type="Pfam" id="PF04564">
    <property type="entry name" value="U-box"/>
    <property type="match status" value="2"/>
</dbReference>
<feature type="domain" description="U-box" evidence="1">
    <location>
        <begin position="98"/>
        <end position="172"/>
    </location>
</feature>
<name>A0AAD2JJH4_9STRA</name>
<dbReference type="CDD" id="cd16655">
    <property type="entry name" value="RING-Ubox_WDSUB1-like"/>
    <property type="match status" value="1"/>
</dbReference>
<dbReference type="InterPro" id="IPR045210">
    <property type="entry name" value="RING-Ubox_PUB"/>
</dbReference>
<keyword evidence="3" id="KW-1185">Reference proteome</keyword>
<dbReference type="GO" id="GO:0016567">
    <property type="term" value="P:protein ubiquitination"/>
    <property type="evidence" value="ECO:0007669"/>
    <property type="project" value="InterPro"/>
</dbReference>
<gene>
    <name evidence="2" type="ORF">CYCCA115_LOCUS15786</name>
</gene>
<dbReference type="PANTHER" id="PTHR45958:SF18">
    <property type="entry name" value="U-BOX DOMAIN-CONTAINING PROTEIN"/>
    <property type="match status" value="1"/>
</dbReference>
<comment type="caution">
    <text evidence="2">The sequence shown here is derived from an EMBL/GenBank/DDBJ whole genome shotgun (WGS) entry which is preliminary data.</text>
</comment>
<dbReference type="EMBL" id="CAKOGP040001892">
    <property type="protein sequence ID" value="CAJ1955515.1"/>
    <property type="molecule type" value="Genomic_DNA"/>
</dbReference>
<dbReference type="InterPro" id="IPR003613">
    <property type="entry name" value="Ubox_domain"/>
</dbReference>
<dbReference type="Gene3D" id="3.30.40.10">
    <property type="entry name" value="Zinc/RING finger domain, C3HC4 (zinc finger)"/>
    <property type="match status" value="2"/>
</dbReference>
<dbReference type="InterPro" id="IPR052608">
    <property type="entry name" value="U-box_domain_protein"/>
</dbReference>